<accession>A0ABY7AN29</accession>
<organism evidence="3 4">
    <name type="scientific">Catenovulum adriaticum</name>
    <dbReference type="NCBI Taxonomy" id="2984846"/>
    <lineage>
        <taxon>Bacteria</taxon>
        <taxon>Pseudomonadati</taxon>
        <taxon>Pseudomonadota</taxon>
        <taxon>Gammaproteobacteria</taxon>
        <taxon>Alteromonadales</taxon>
        <taxon>Alteromonadaceae</taxon>
        <taxon>Catenovulum</taxon>
    </lineage>
</organism>
<gene>
    <name evidence="3" type="ORF">OLW01_03685</name>
</gene>
<evidence type="ECO:0000313" key="4">
    <source>
        <dbReference type="Proteomes" id="UP001163726"/>
    </source>
</evidence>
<keyword evidence="4" id="KW-1185">Reference proteome</keyword>
<protein>
    <submittedName>
        <fullName evidence="3">Uncharacterized protein</fullName>
    </submittedName>
</protein>
<reference evidence="3" key="1">
    <citation type="submission" date="2022-10" db="EMBL/GenBank/DDBJ databases">
        <title>Catenovulum adriacola sp. nov. isolated in the Harbour of Susak.</title>
        <authorList>
            <person name="Schoch T."/>
            <person name="Reich S.J."/>
            <person name="Stoeferle S."/>
            <person name="Flaiz M."/>
            <person name="Kazda M."/>
            <person name="Riedel C.U."/>
            <person name="Duerre P."/>
        </authorList>
    </citation>
    <scope>NUCLEOTIDE SEQUENCE</scope>
    <source>
        <strain evidence="3">TS8</strain>
    </source>
</reference>
<feature type="region of interest" description="Disordered" evidence="1">
    <location>
        <begin position="89"/>
        <end position="117"/>
    </location>
</feature>
<feature type="transmembrane region" description="Helical" evidence="2">
    <location>
        <begin position="54"/>
        <end position="76"/>
    </location>
</feature>
<feature type="transmembrane region" description="Helical" evidence="2">
    <location>
        <begin position="21"/>
        <end position="39"/>
    </location>
</feature>
<evidence type="ECO:0000313" key="3">
    <source>
        <dbReference type="EMBL" id="WAJ70914.1"/>
    </source>
</evidence>
<keyword evidence="2" id="KW-0812">Transmembrane</keyword>
<dbReference type="RefSeq" id="WP_268075276.1">
    <property type="nucleotide sequence ID" value="NZ_CP109965.1"/>
</dbReference>
<keyword evidence="2" id="KW-1133">Transmembrane helix</keyword>
<keyword evidence="2" id="KW-0472">Membrane</keyword>
<evidence type="ECO:0000256" key="1">
    <source>
        <dbReference type="SAM" id="MobiDB-lite"/>
    </source>
</evidence>
<evidence type="ECO:0000256" key="2">
    <source>
        <dbReference type="SAM" id="Phobius"/>
    </source>
</evidence>
<dbReference type="Proteomes" id="UP001163726">
    <property type="component" value="Chromosome"/>
</dbReference>
<name>A0ABY7AN29_9ALTE</name>
<proteinExistence type="predicted"/>
<sequence length="138" mass="15913">MFKPLLRLSILASIWLKFGKQIVLGLLIIIALTILQFISHDINEYLNTTKQTQYLGYVLIAKWCLILAIVVSYLLYIKYSLKSKRATKLTQASKQANSKQASLPKNRTNEHDPFAHLRDKKKLRSKGDLLIEKQKQSK</sequence>
<dbReference type="EMBL" id="CP109965">
    <property type="protein sequence ID" value="WAJ70914.1"/>
    <property type="molecule type" value="Genomic_DNA"/>
</dbReference>
<feature type="compositionally biased region" description="Polar residues" evidence="1">
    <location>
        <begin position="89"/>
        <end position="106"/>
    </location>
</feature>
<feature type="compositionally biased region" description="Basic and acidic residues" evidence="1">
    <location>
        <begin position="107"/>
        <end position="117"/>
    </location>
</feature>